<organism evidence="2 3">
    <name type="scientific">Halorubrum ezzemoulense</name>
    <name type="common">Halorubrum chaoviator</name>
    <dbReference type="NCBI Taxonomy" id="337243"/>
    <lineage>
        <taxon>Archaea</taxon>
        <taxon>Methanobacteriati</taxon>
        <taxon>Methanobacteriota</taxon>
        <taxon>Stenosarchaea group</taxon>
        <taxon>Halobacteria</taxon>
        <taxon>Halobacteriales</taxon>
        <taxon>Haloferacaceae</taxon>
        <taxon>Halorubrum</taxon>
    </lineage>
</organism>
<dbReference type="AlphaFoldDB" id="A0A256IVB1"/>
<dbReference type="Gene3D" id="1.10.10.10">
    <property type="entry name" value="Winged helix-like DNA-binding domain superfamily/Winged helix DNA-binding domain"/>
    <property type="match status" value="1"/>
</dbReference>
<reference evidence="2 3" key="1">
    <citation type="journal article" date="2014" name="Front. Microbiol.">
        <title>Population and genomic analysis of the genus Halorubrum.</title>
        <authorList>
            <person name="Fullmer M.S."/>
            <person name="Soucy S.M."/>
            <person name="Swithers K.S."/>
            <person name="Makkay A.M."/>
            <person name="Wheeler R."/>
            <person name="Ventosa A."/>
            <person name="Gogarten J.P."/>
            <person name="Papke R.T."/>
        </authorList>
    </citation>
    <scope>NUCLEOTIDE SEQUENCE [LARGE SCALE GENOMIC DNA]</scope>
    <source>
        <strain evidence="2 3">Ga36</strain>
    </source>
</reference>
<evidence type="ECO:0000313" key="2">
    <source>
        <dbReference type="EMBL" id="OYR60494.1"/>
    </source>
</evidence>
<dbReference type="InterPro" id="IPR036390">
    <property type="entry name" value="WH_DNA-bd_sf"/>
</dbReference>
<comment type="caution">
    <text evidence="2">The sequence shown here is derived from an EMBL/GenBank/DDBJ whole genome shotgun (WGS) entry which is preliminary data.</text>
</comment>
<dbReference type="InterPro" id="IPR005149">
    <property type="entry name" value="Tscrpt_reg_PadR_N"/>
</dbReference>
<dbReference type="Pfam" id="PF03551">
    <property type="entry name" value="PadR"/>
    <property type="match status" value="1"/>
</dbReference>
<dbReference type="Proteomes" id="UP000215731">
    <property type="component" value="Unassembled WGS sequence"/>
</dbReference>
<feature type="domain" description="Transcription regulator PadR N-terminal" evidence="1">
    <location>
        <begin position="29"/>
        <end position="91"/>
    </location>
</feature>
<evidence type="ECO:0000313" key="3">
    <source>
        <dbReference type="Proteomes" id="UP000215731"/>
    </source>
</evidence>
<sequence length="101" mass="11466">MSSGIQKTKSDFFDLTGFQRDLLWAIAHEGGAEYGLGIRESLEESGYDEIHHGRLYPNLDTLVRSGFVEKNELDRRTNEYALTDAGNELLADRQSWERGEA</sequence>
<accession>A0A256IVB1</accession>
<evidence type="ECO:0000259" key="1">
    <source>
        <dbReference type="Pfam" id="PF03551"/>
    </source>
</evidence>
<name>A0A256IVB1_HALEZ</name>
<dbReference type="SUPFAM" id="SSF46785">
    <property type="entry name" value="Winged helix' DNA-binding domain"/>
    <property type="match status" value="1"/>
</dbReference>
<protein>
    <submittedName>
        <fullName evidence="2">PadR family transcriptional regulator</fullName>
    </submittedName>
</protein>
<dbReference type="RefSeq" id="WP_094553594.1">
    <property type="nucleotide sequence ID" value="NZ_NHOZ01000142.1"/>
</dbReference>
<gene>
    <name evidence="2" type="ORF">DJ80_15345</name>
</gene>
<dbReference type="InterPro" id="IPR036388">
    <property type="entry name" value="WH-like_DNA-bd_sf"/>
</dbReference>
<dbReference type="EMBL" id="NHOZ01000142">
    <property type="protein sequence ID" value="OYR60494.1"/>
    <property type="molecule type" value="Genomic_DNA"/>
</dbReference>
<proteinExistence type="predicted"/>